<evidence type="ECO:0000256" key="1">
    <source>
        <dbReference type="SAM" id="MobiDB-lite"/>
    </source>
</evidence>
<keyword evidence="2" id="KW-0472">Membrane</keyword>
<feature type="transmembrane region" description="Helical" evidence="2">
    <location>
        <begin position="123"/>
        <end position="146"/>
    </location>
</feature>
<evidence type="ECO:0000313" key="3">
    <source>
        <dbReference type="EMBL" id="SFC19097.1"/>
    </source>
</evidence>
<evidence type="ECO:0000256" key="2">
    <source>
        <dbReference type="SAM" id="Phobius"/>
    </source>
</evidence>
<dbReference type="Proteomes" id="UP000199022">
    <property type="component" value="Unassembled WGS sequence"/>
</dbReference>
<feature type="transmembrane region" description="Helical" evidence="2">
    <location>
        <begin position="48"/>
        <end position="71"/>
    </location>
</feature>
<dbReference type="STRING" id="1225127.SAMN05661030_0340"/>
<sequence length="182" mass="18355">MSHPPQPWDQPAQPWGQPAQPRGQQPPPYPPQQAWGQRAPARPGGGTALLVLGLLTAVLGLAGAVLPSYSYPQDVGWSSPLAQRFGDSTQFLAAGLVLLTGLVLVAVGSLVQRGRALVGTGLALVGAGMVGQVGIAVLVNALQVAVTSDPTSLAVGGVLLALAGCAAVATVVVGLVRLARLR</sequence>
<feature type="compositionally biased region" description="Low complexity" evidence="1">
    <location>
        <begin position="9"/>
        <end position="23"/>
    </location>
</feature>
<dbReference type="EMBL" id="FOMD01000001">
    <property type="protein sequence ID" value="SFC19097.1"/>
    <property type="molecule type" value="Genomic_DNA"/>
</dbReference>
<evidence type="ECO:0008006" key="5">
    <source>
        <dbReference type="Google" id="ProtNLM"/>
    </source>
</evidence>
<protein>
    <recommendedName>
        <fullName evidence="5">Tryptophan-associated transmembrane protein (Trp_oprn_chp)</fullName>
    </recommendedName>
</protein>
<keyword evidence="2" id="KW-0812">Transmembrane</keyword>
<evidence type="ECO:0000313" key="4">
    <source>
        <dbReference type="Proteomes" id="UP000199022"/>
    </source>
</evidence>
<gene>
    <name evidence="3" type="ORF">SAMN05661030_0340</name>
</gene>
<organism evidence="3 4">
    <name type="scientific">Klenkia taihuensis</name>
    <dbReference type="NCBI Taxonomy" id="1225127"/>
    <lineage>
        <taxon>Bacteria</taxon>
        <taxon>Bacillati</taxon>
        <taxon>Actinomycetota</taxon>
        <taxon>Actinomycetes</taxon>
        <taxon>Geodermatophilales</taxon>
        <taxon>Geodermatophilaceae</taxon>
        <taxon>Klenkia</taxon>
    </lineage>
</organism>
<feature type="transmembrane region" description="Helical" evidence="2">
    <location>
        <begin position="91"/>
        <end position="111"/>
    </location>
</feature>
<keyword evidence="4" id="KW-1185">Reference proteome</keyword>
<keyword evidence="2" id="KW-1133">Transmembrane helix</keyword>
<accession>A0A1I1H504</accession>
<reference evidence="4" key="1">
    <citation type="submission" date="2016-10" db="EMBL/GenBank/DDBJ databases">
        <authorList>
            <person name="Varghese N."/>
            <person name="Submissions S."/>
        </authorList>
    </citation>
    <scope>NUCLEOTIDE SEQUENCE [LARGE SCALE GENOMIC DNA]</scope>
    <source>
        <strain evidence="4">DSM 45962</strain>
    </source>
</reference>
<dbReference type="RefSeq" id="WP_091553959.1">
    <property type="nucleotide sequence ID" value="NZ_BNAC01000002.1"/>
</dbReference>
<dbReference type="AlphaFoldDB" id="A0A1I1H504"/>
<feature type="transmembrane region" description="Helical" evidence="2">
    <location>
        <begin position="152"/>
        <end position="176"/>
    </location>
</feature>
<feature type="region of interest" description="Disordered" evidence="1">
    <location>
        <begin position="1"/>
        <end position="41"/>
    </location>
</feature>
<proteinExistence type="predicted"/>
<name>A0A1I1H504_9ACTN</name>